<dbReference type="InterPro" id="IPR001584">
    <property type="entry name" value="Integrase_cat-core"/>
</dbReference>
<dbReference type="InterPro" id="IPR050951">
    <property type="entry name" value="Retrovirus_Pol_polyprotein"/>
</dbReference>
<feature type="non-terminal residue" evidence="3">
    <location>
        <position position="715"/>
    </location>
</feature>
<name>A0A016W736_9BILA</name>
<dbReference type="OrthoDB" id="5853941at2759"/>
<comment type="caution">
    <text evidence="3">The sequence shown here is derived from an EMBL/GenBank/DDBJ whole genome shotgun (WGS) entry which is preliminary data.</text>
</comment>
<dbReference type="InterPro" id="IPR041588">
    <property type="entry name" value="Integrase_H2C2"/>
</dbReference>
<dbReference type="Pfam" id="PF00665">
    <property type="entry name" value="rve"/>
    <property type="match status" value="1"/>
</dbReference>
<sequence>REDGSEVLIVPRNARRKVFLEAHEGVLAGHFSAQKILNQLRRRVFWPEMAQDIHKWTKECQRCYIENPCRKTVPPLKPIITTRPYEVIGVDILELGPTTSGNRYAVTVIDHFSKYAAAYPVPDKKAETVAKAIFLRWIADGCRWPQAILSDRGGEFENKIMDEIVKITGMKQMFTKGYNPRENGITERMNGTIVTMLRKATKTPLEWDVRLPFCIMAYNMIPHNSTGESPYFILHGTDPVFPSNTIPSVGLTPYQIWNGAVDYKAELTQAIAEAQERVRENNDRMRVRMKNAYDKRNDVENMIYPKIGDRVYMKCPTEKSKSSHPKLTCEWAGPFRVLDVSQNSALITRIGDNADPIRVQFDMLRVVPLTISDDRIDTVTSRGKRGRKPKPKVTCAKIESCFRDAYITEVAQPGHLLHECLDGCLLRSQLNEIEGISFPGAFGRETFGTVWKAWVACSIFGRTDMDLGEKIKLYREGAVCIEAKALEKVLKFAFDKCTAWTEFICSRSGVRKHNPVESHEVTRMYDEALKSLKLDMALAERSQRPIKEGPVGFLAPRCAAALERDGLQGGIQTKVIVQFSQLPSILETMKHFRTWVIVWPKDLRNDSDAITSTVVICKKYLEEGGKIVSVWPPVINSEVFVWKTMVELWRLLDDTLANYAGPTQFFKTASTRIEEGKIITEIGAPESSFQFYGTYCGVGNARYLYDVVRRRTPGA</sequence>
<organism evidence="3 4">
    <name type="scientific">Ancylostoma ceylanicum</name>
    <dbReference type="NCBI Taxonomy" id="53326"/>
    <lineage>
        <taxon>Eukaryota</taxon>
        <taxon>Metazoa</taxon>
        <taxon>Ecdysozoa</taxon>
        <taxon>Nematoda</taxon>
        <taxon>Chromadorea</taxon>
        <taxon>Rhabditida</taxon>
        <taxon>Rhabditina</taxon>
        <taxon>Rhabditomorpha</taxon>
        <taxon>Strongyloidea</taxon>
        <taxon>Ancylostomatidae</taxon>
        <taxon>Ancylostomatinae</taxon>
        <taxon>Ancylostoma</taxon>
    </lineage>
</organism>
<dbReference type="InterPro" id="IPR036397">
    <property type="entry name" value="RNaseH_sf"/>
</dbReference>
<dbReference type="PANTHER" id="PTHR37984">
    <property type="entry name" value="PROTEIN CBG26694"/>
    <property type="match status" value="1"/>
</dbReference>
<protein>
    <recommendedName>
        <fullName evidence="1">RNA-directed DNA polymerase</fullName>
        <ecNumber evidence="1">2.7.7.49</ecNumber>
    </recommendedName>
</protein>
<dbReference type="PANTHER" id="PTHR37984:SF15">
    <property type="entry name" value="INTEGRASE CATALYTIC DOMAIN-CONTAINING PROTEIN"/>
    <property type="match status" value="1"/>
</dbReference>
<dbReference type="Gene3D" id="3.30.420.10">
    <property type="entry name" value="Ribonuclease H-like superfamily/Ribonuclease H"/>
    <property type="match status" value="1"/>
</dbReference>
<dbReference type="GO" id="GO:0003964">
    <property type="term" value="F:RNA-directed DNA polymerase activity"/>
    <property type="evidence" value="ECO:0007669"/>
    <property type="project" value="UniProtKB-EC"/>
</dbReference>
<dbReference type="FunFam" id="1.10.340.70:FF:000001">
    <property type="entry name" value="Retrovirus-related Pol polyprotein from transposon gypsy-like Protein"/>
    <property type="match status" value="1"/>
</dbReference>
<feature type="domain" description="Integrase catalytic" evidence="2">
    <location>
        <begin position="80"/>
        <end position="238"/>
    </location>
</feature>
<dbReference type="Pfam" id="PF17921">
    <property type="entry name" value="Integrase_H2C2"/>
    <property type="match status" value="1"/>
</dbReference>
<evidence type="ECO:0000259" key="2">
    <source>
        <dbReference type="PROSITE" id="PS50994"/>
    </source>
</evidence>
<gene>
    <name evidence="3" type="primary">Acey_s1377.g3855</name>
    <name evidence="3" type="ORF">Y032_1377g3855</name>
</gene>
<evidence type="ECO:0000256" key="1">
    <source>
        <dbReference type="ARBA" id="ARBA00012493"/>
    </source>
</evidence>
<accession>A0A016W736</accession>
<dbReference type="PROSITE" id="PS50994">
    <property type="entry name" value="INTEGRASE"/>
    <property type="match status" value="1"/>
</dbReference>
<proteinExistence type="predicted"/>
<dbReference type="AlphaFoldDB" id="A0A016W736"/>
<dbReference type="EMBL" id="JARK01000976">
    <property type="protein sequence ID" value="EYC34823.1"/>
    <property type="molecule type" value="Genomic_DNA"/>
</dbReference>
<dbReference type="Proteomes" id="UP000024635">
    <property type="component" value="Unassembled WGS sequence"/>
</dbReference>
<dbReference type="STRING" id="53326.A0A016W736"/>
<dbReference type="InterPro" id="IPR012337">
    <property type="entry name" value="RNaseH-like_sf"/>
</dbReference>
<dbReference type="GO" id="GO:0015074">
    <property type="term" value="P:DNA integration"/>
    <property type="evidence" value="ECO:0007669"/>
    <property type="project" value="InterPro"/>
</dbReference>
<feature type="non-terminal residue" evidence="3">
    <location>
        <position position="1"/>
    </location>
</feature>
<dbReference type="GO" id="GO:0003676">
    <property type="term" value="F:nucleic acid binding"/>
    <property type="evidence" value="ECO:0007669"/>
    <property type="project" value="InterPro"/>
</dbReference>
<dbReference type="Gene3D" id="1.10.340.70">
    <property type="match status" value="1"/>
</dbReference>
<evidence type="ECO:0000313" key="3">
    <source>
        <dbReference type="EMBL" id="EYC34823.1"/>
    </source>
</evidence>
<dbReference type="EC" id="2.7.7.49" evidence="1"/>
<dbReference type="SUPFAM" id="SSF53098">
    <property type="entry name" value="Ribonuclease H-like"/>
    <property type="match status" value="1"/>
</dbReference>
<keyword evidence="4" id="KW-1185">Reference proteome</keyword>
<reference evidence="4" key="1">
    <citation type="journal article" date="2015" name="Nat. Genet.">
        <title>The genome and transcriptome of the zoonotic hookworm Ancylostoma ceylanicum identify infection-specific gene families.</title>
        <authorList>
            <person name="Schwarz E.M."/>
            <person name="Hu Y."/>
            <person name="Antoshechkin I."/>
            <person name="Miller M.M."/>
            <person name="Sternberg P.W."/>
            <person name="Aroian R.V."/>
        </authorList>
    </citation>
    <scope>NUCLEOTIDE SEQUENCE</scope>
    <source>
        <strain evidence="4">HY135</strain>
    </source>
</reference>
<evidence type="ECO:0000313" key="4">
    <source>
        <dbReference type="Proteomes" id="UP000024635"/>
    </source>
</evidence>